<evidence type="ECO:0000256" key="1">
    <source>
        <dbReference type="ARBA" id="ARBA00023004"/>
    </source>
</evidence>
<dbReference type="Pfam" id="PF04023">
    <property type="entry name" value="FeoA"/>
    <property type="match status" value="1"/>
</dbReference>
<evidence type="ECO:0000313" key="4">
    <source>
        <dbReference type="Proteomes" id="UP001595453"/>
    </source>
</evidence>
<comment type="caution">
    <text evidence="3">The sequence shown here is derived from an EMBL/GenBank/DDBJ whole genome shotgun (WGS) entry which is preliminary data.</text>
</comment>
<dbReference type="PANTHER" id="PTHR42954:SF2">
    <property type="entry name" value="FE(2+) TRANSPORT PROTEIN A"/>
    <property type="match status" value="1"/>
</dbReference>
<feature type="domain" description="Ferrous iron transporter FeoA-like" evidence="2">
    <location>
        <begin position="1"/>
        <end position="74"/>
    </location>
</feature>
<dbReference type="SUPFAM" id="SSF50037">
    <property type="entry name" value="C-terminal domain of transcriptional repressors"/>
    <property type="match status" value="1"/>
</dbReference>
<dbReference type="Gene3D" id="2.30.30.90">
    <property type="match status" value="1"/>
</dbReference>
<name>A0ABV7CPY0_9GAMM</name>
<dbReference type="SMART" id="SM00899">
    <property type="entry name" value="FeoA"/>
    <property type="match status" value="1"/>
</dbReference>
<gene>
    <name evidence="3" type="ORF">ACFOEE_19600</name>
</gene>
<dbReference type="EMBL" id="JBHRSD010000047">
    <property type="protein sequence ID" value="MFC3034714.1"/>
    <property type="molecule type" value="Genomic_DNA"/>
</dbReference>
<organism evidence="3 4">
    <name type="scientific">Pseudoalteromonas fenneropenaei</name>
    <dbReference type="NCBI Taxonomy" id="1737459"/>
    <lineage>
        <taxon>Bacteria</taxon>
        <taxon>Pseudomonadati</taxon>
        <taxon>Pseudomonadota</taxon>
        <taxon>Gammaproteobacteria</taxon>
        <taxon>Alteromonadales</taxon>
        <taxon>Pseudoalteromonadaceae</taxon>
        <taxon>Pseudoalteromonas</taxon>
    </lineage>
</organism>
<dbReference type="RefSeq" id="WP_377128532.1">
    <property type="nucleotide sequence ID" value="NZ_JBHRSD010000047.1"/>
</dbReference>
<dbReference type="PANTHER" id="PTHR42954">
    <property type="entry name" value="FE(2+) TRANSPORT PROTEIN A"/>
    <property type="match status" value="1"/>
</dbReference>
<dbReference type="Proteomes" id="UP001595453">
    <property type="component" value="Unassembled WGS sequence"/>
</dbReference>
<keyword evidence="1" id="KW-0408">Iron</keyword>
<dbReference type="InterPro" id="IPR007167">
    <property type="entry name" value="Fe-transptr_FeoA-like"/>
</dbReference>
<evidence type="ECO:0000313" key="3">
    <source>
        <dbReference type="EMBL" id="MFC3034714.1"/>
    </source>
</evidence>
<protein>
    <submittedName>
        <fullName evidence="3">Ferrous iron transport protein A</fullName>
    </submittedName>
</protein>
<dbReference type="InterPro" id="IPR052713">
    <property type="entry name" value="FeoA"/>
</dbReference>
<dbReference type="InterPro" id="IPR038157">
    <property type="entry name" value="FeoA_core_dom"/>
</dbReference>
<evidence type="ECO:0000259" key="2">
    <source>
        <dbReference type="SMART" id="SM00899"/>
    </source>
</evidence>
<dbReference type="InterPro" id="IPR008988">
    <property type="entry name" value="Transcriptional_repressor_C"/>
</dbReference>
<reference evidence="4" key="1">
    <citation type="journal article" date="2019" name="Int. J. Syst. Evol. Microbiol.">
        <title>The Global Catalogue of Microorganisms (GCM) 10K type strain sequencing project: providing services to taxonomists for standard genome sequencing and annotation.</title>
        <authorList>
            <consortium name="The Broad Institute Genomics Platform"/>
            <consortium name="The Broad Institute Genome Sequencing Center for Infectious Disease"/>
            <person name="Wu L."/>
            <person name="Ma J."/>
        </authorList>
    </citation>
    <scope>NUCLEOTIDE SEQUENCE [LARGE SCALE GENOMIC DNA]</scope>
    <source>
        <strain evidence="4">KCTC 42730</strain>
    </source>
</reference>
<keyword evidence="4" id="KW-1185">Reference proteome</keyword>
<accession>A0ABV7CPY0</accession>
<proteinExistence type="predicted"/>
<sequence>MTLSELKPNQAAIISAITHPDAALVSRILALGIVPGEVLKVLNIAPMGCPMQVLVGDTFVSIRRADAAHIELQGKEKA</sequence>